<accession>A0A834JUC8</accession>
<dbReference type="SUPFAM" id="SSF52058">
    <property type="entry name" value="L domain-like"/>
    <property type="match status" value="1"/>
</dbReference>
<dbReference type="Pfam" id="PF25344">
    <property type="entry name" value="PH_LRR1"/>
    <property type="match status" value="1"/>
</dbReference>
<sequence>MKLNCNVEVNNRMHNLTNLSIRKKSQRGYLVIGRQSIKNDELYILLQTEQNKCGTKYKVNDNIEMIFVKFIENGKATIRIKEPPHDLIIQSDAIPLKSFIHVLKLASSKKVHLSTLAISNLNGKKISNTQKTKITVKKNSEYPTLQVLDLSNNQITSLPKDLGSLPHLQQLILSQNQLGKAAISKWIWLDQNNIRNTLCLLDLSCNFLTEIPEKIGKLNALVNLKLSCNSLIYLPQSMGNLISLKYLDLSQNSLQFLPGSMRKLRLLEIDVSGNSFSTTKPYYESIMQLPSLVECAARIFLKTRTNYNASLIPNTLVKYLDSAKYCVCGTACFQYFLRKPLCFNLNSTICSVKFSNDSTVPYDCFFCTLHCFRFYSKVMS</sequence>
<dbReference type="EMBL" id="JACSEA010000008">
    <property type="protein sequence ID" value="KAF7394809.1"/>
    <property type="molecule type" value="Genomic_DNA"/>
</dbReference>
<dbReference type="GO" id="GO:0005737">
    <property type="term" value="C:cytoplasm"/>
    <property type="evidence" value="ECO:0007669"/>
    <property type="project" value="TreeGrafter"/>
</dbReference>
<dbReference type="SMART" id="SM00369">
    <property type="entry name" value="LRR_TYP"/>
    <property type="match status" value="4"/>
</dbReference>
<keyword evidence="1" id="KW-0433">Leucine-rich repeat</keyword>
<feature type="domain" description="PIF1/LRR1 pleckstrin homology" evidence="4">
    <location>
        <begin position="1"/>
        <end position="110"/>
    </location>
</feature>
<dbReference type="PRINTS" id="PR00019">
    <property type="entry name" value="LEURICHRPT"/>
</dbReference>
<dbReference type="InterPro" id="IPR001611">
    <property type="entry name" value="Leu-rich_rpt"/>
</dbReference>
<reference evidence="5" key="1">
    <citation type="journal article" date="2020" name="G3 (Bethesda)">
        <title>High-Quality Assemblies for Three Invasive Social Wasps from the &lt;i&gt;Vespula&lt;/i&gt; Genus.</title>
        <authorList>
            <person name="Harrop T.W.R."/>
            <person name="Guhlin J."/>
            <person name="McLaughlin G.M."/>
            <person name="Permina E."/>
            <person name="Stockwell P."/>
            <person name="Gilligan J."/>
            <person name="Le Lec M.F."/>
            <person name="Gruber M.A.M."/>
            <person name="Quinn O."/>
            <person name="Lovegrove M."/>
            <person name="Duncan E.J."/>
            <person name="Remnant E.J."/>
            <person name="Van Eeckhoven J."/>
            <person name="Graham B."/>
            <person name="Knapp R.A."/>
            <person name="Langford K.W."/>
            <person name="Kronenberg Z."/>
            <person name="Press M.O."/>
            <person name="Eacker S.M."/>
            <person name="Wilson-Rankin E.E."/>
            <person name="Purcell J."/>
            <person name="Lester P.J."/>
            <person name="Dearden P.K."/>
        </authorList>
    </citation>
    <scope>NUCLEOTIDE SEQUENCE</scope>
    <source>
        <strain evidence="5">Marl-1</strain>
    </source>
</reference>
<dbReference type="InterPro" id="IPR025875">
    <property type="entry name" value="Leu-rich_rpt_4"/>
</dbReference>
<evidence type="ECO:0000256" key="2">
    <source>
        <dbReference type="ARBA" id="ARBA00022737"/>
    </source>
</evidence>
<keyword evidence="3" id="KW-0539">Nucleus</keyword>
<gene>
    <name evidence="5" type="ORF">HZH66_007983</name>
</gene>
<dbReference type="Pfam" id="PF13855">
    <property type="entry name" value="LRR_8"/>
    <property type="match status" value="1"/>
</dbReference>
<dbReference type="InterPro" id="IPR003591">
    <property type="entry name" value="Leu-rich_rpt_typical-subtyp"/>
</dbReference>
<dbReference type="PANTHER" id="PTHR48051:SF1">
    <property type="entry name" value="RAS SUPPRESSOR PROTEIN 1"/>
    <property type="match status" value="1"/>
</dbReference>
<dbReference type="Pfam" id="PF12799">
    <property type="entry name" value="LRR_4"/>
    <property type="match status" value="1"/>
</dbReference>
<evidence type="ECO:0000259" key="4">
    <source>
        <dbReference type="Pfam" id="PF25344"/>
    </source>
</evidence>
<dbReference type="InterPro" id="IPR050216">
    <property type="entry name" value="LRR_domain-containing"/>
</dbReference>
<evidence type="ECO:0000256" key="1">
    <source>
        <dbReference type="ARBA" id="ARBA00022614"/>
    </source>
</evidence>
<dbReference type="Gene3D" id="3.80.10.10">
    <property type="entry name" value="Ribonuclease Inhibitor"/>
    <property type="match status" value="2"/>
</dbReference>
<dbReference type="PROSITE" id="PS51450">
    <property type="entry name" value="LRR"/>
    <property type="match status" value="2"/>
</dbReference>
<comment type="caution">
    <text evidence="5">The sequence shown here is derived from an EMBL/GenBank/DDBJ whole genome shotgun (WGS) entry which is preliminary data.</text>
</comment>
<dbReference type="Proteomes" id="UP000614350">
    <property type="component" value="Unassembled WGS sequence"/>
</dbReference>
<dbReference type="AlphaFoldDB" id="A0A834JUC8"/>
<proteinExistence type="predicted"/>
<organism evidence="5 6">
    <name type="scientific">Vespula vulgaris</name>
    <name type="common">Yellow jacket</name>
    <name type="synonym">Wasp</name>
    <dbReference type="NCBI Taxonomy" id="7454"/>
    <lineage>
        <taxon>Eukaryota</taxon>
        <taxon>Metazoa</taxon>
        <taxon>Ecdysozoa</taxon>
        <taxon>Arthropoda</taxon>
        <taxon>Hexapoda</taxon>
        <taxon>Insecta</taxon>
        <taxon>Pterygota</taxon>
        <taxon>Neoptera</taxon>
        <taxon>Endopterygota</taxon>
        <taxon>Hymenoptera</taxon>
        <taxon>Apocrita</taxon>
        <taxon>Aculeata</taxon>
        <taxon>Vespoidea</taxon>
        <taxon>Vespidae</taxon>
        <taxon>Vespinae</taxon>
        <taxon>Vespula</taxon>
    </lineage>
</organism>
<dbReference type="PANTHER" id="PTHR48051">
    <property type="match status" value="1"/>
</dbReference>
<protein>
    <recommendedName>
        <fullName evidence="4">PIF1/LRR1 pleckstrin homology domain-containing protein</fullName>
    </recommendedName>
</protein>
<dbReference type="InterPro" id="IPR057437">
    <property type="entry name" value="PIF1/LRR1_PH"/>
</dbReference>
<name>A0A834JUC8_VESVU</name>
<keyword evidence="6" id="KW-1185">Reference proteome</keyword>
<dbReference type="InterPro" id="IPR032675">
    <property type="entry name" value="LRR_dom_sf"/>
</dbReference>
<evidence type="ECO:0000256" key="3">
    <source>
        <dbReference type="ARBA" id="ARBA00023242"/>
    </source>
</evidence>
<keyword evidence="2" id="KW-0677">Repeat</keyword>
<evidence type="ECO:0000313" key="5">
    <source>
        <dbReference type="EMBL" id="KAF7394809.1"/>
    </source>
</evidence>
<evidence type="ECO:0000313" key="6">
    <source>
        <dbReference type="Proteomes" id="UP000614350"/>
    </source>
</evidence>